<keyword evidence="2 6" id="KW-0963">Cytoplasm</keyword>
<accession>A0A4P6ZLK3</accession>
<evidence type="ECO:0000256" key="6">
    <source>
        <dbReference type="HAMAP-Rule" id="MF_00337"/>
    </source>
</evidence>
<reference evidence="9" key="1">
    <citation type="submission" date="2018-12" db="EMBL/GenBank/DDBJ databases">
        <title>A new species of lactobacillus.</title>
        <authorList>
            <person name="Jian Y."/>
            <person name="Xin L."/>
            <person name="Hong Z.J."/>
            <person name="Ming L.Z."/>
            <person name="Hong X.Z."/>
        </authorList>
    </citation>
    <scope>NUCLEOTIDE SEQUENCE [LARGE SCALE GENOMIC DNA]</scope>
    <source>
        <strain evidence="9">HSLZ-75</strain>
    </source>
</reference>
<organism evidence="8 9">
    <name type="scientific">Acetilactobacillus jinshanensis</name>
    <dbReference type="NCBI Taxonomy" id="1720083"/>
    <lineage>
        <taxon>Bacteria</taxon>
        <taxon>Bacillati</taxon>
        <taxon>Bacillota</taxon>
        <taxon>Bacilli</taxon>
        <taxon>Lactobacillales</taxon>
        <taxon>Lactobacillaceae</taxon>
        <taxon>Acetilactobacillus</taxon>
    </lineage>
</organism>
<protein>
    <recommendedName>
        <fullName evidence="6">Exodeoxyribonuclease 7 small subunit</fullName>
        <ecNumber evidence="6">3.1.11.6</ecNumber>
    </recommendedName>
    <alternativeName>
        <fullName evidence="6">Exodeoxyribonuclease VII small subunit</fullName>
        <shortName evidence="6">Exonuclease VII small subunit</shortName>
    </alternativeName>
</protein>
<keyword evidence="5 6" id="KW-0269">Exonuclease</keyword>
<dbReference type="AlphaFoldDB" id="A0A4P6ZLK3"/>
<dbReference type="InterPro" id="IPR037004">
    <property type="entry name" value="Exonuc_VII_ssu_sf"/>
</dbReference>
<comment type="subcellular location">
    <subcellularLocation>
        <location evidence="6">Cytoplasm</location>
    </subcellularLocation>
</comment>
<evidence type="ECO:0000256" key="7">
    <source>
        <dbReference type="SAM" id="MobiDB-lite"/>
    </source>
</evidence>
<dbReference type="Pfam" id="PF02609">
    <property type="entry name" value="Exonuc_VII_S"/>
    <property type="match status" value="1"/>
</dbReference>
<dbReference type="GO" id="GO:0005829">
    <property type="term" value="C:cytosol"/>
    <property type="evidence" value="ECO:0007669"/>
    <property type="project" value="TreeGrafter"/>
</dbReference>
<dbReference type="NCBIfam" id="NF002138">
    <property type="entry name" value="PRK00977.1-2"/>
    <property type="match status" value="1"/>
</dbReference>
<evidence type="ECO:0000313" key="8">
    <source>
        <dbReference type="EMBL" id="QBP18634.1"/>
    </source>
</evidence>
<evidence type="ECO:0000256" key="3">
    <source>
        <dbReference type="ARBA" id="ARBA00022722"/>
    </source>
</evidence>
<comment type="subunit">
    <text evidence="6">Heterooligomer composed of large and small subunits.</text>
</comment>
<dbReference type="PANTHER" id="PTHR34137">
    <property type="entry name" value="EXODEOXYRIBONUCLEASE 7 SMALL SUBUNIT"/>
    <property type="match status" value="1"/>
</dbReference>
<evidence type="ECO:0000256" key="5">
    <source>
        <dbReference type="ARBA" id="ARBA00022839"/>
    </source>
</evidence>
<evidence type="ECO:0000256" key="4">
    <source>
        <dbReference type="ARBA" id="ARBA00022801"/>
    </source>
</evidence>
<feature type="compositionally biased region" description="Basic and acidic residues" evidence="7">
    <location>
        <begin position="64"/>
        <end position="76"/>
    </location>
</feature>
<comment type="similarity">
    <text evidence="1 6">Belongs to the XseB family.</text>
</comment>
<proteinExistence type="inferred from homology"/>
<sequence>MPKKKVSFEDNLQKLETIVNQLESGDVPLDKALDQFKDGVKLSNKLQSTLSNAENTLTKMMTNDGKEVPYDRDKNGQDVNNSVGGNQGNDQR</sequence>
<dbReference type="HAMAP" id="MF_00337">
    <property type="entry name" value="Exonuc_7_S"/>
    <property type="match status" value="1"/>
</dbReference>
<dbReference type="PANTHER" id="PTHR34137:SF1">
    <property type="entry name" value="EXODEOXYRIBONUCLEASE 7 SMALL SUBUNIT"/>
    <property type="match status" value="1"/>
</dbReference>
<dbReference type="SUPFAM" id="SSF116842">
    <property type="entry name" value="XseB-like"/>
    <property type="match status" value="1"/>
</dbReference>
<comment type="catalytic activity">
    <reaction evidence="6">
        <text>Exonucleolytic cleavage in either 5'- to 3'- or 3'- to 5'-direction to yield nucleoside 5'-phosphates.</text>
        <dbReference type="EC" id="3.1.11.6"/>
    </reaction>
</comment>
<feature type="region of interest" description="Disordered" evidence="7">
    <location>
        <begin position="61"/>
        <end position="92"/>
    </location>
</feature>
<evidence type="ECO:0000256" key="2">
    <source>
        <dbReference type="ARBA" id="ARBA00022490"/>
    </source>
</evidence>
<name>A0A4P6ZLK3_9LACO</name>
<dbReference type="EMBL" id="CP034726">
    <property type="protein sequence ID" value="QBP18634.1"/>
    <property type="molecule type" value="Genomic_DNA"/>
</dbReference>
<dbReference type="Gene3D" id="1.10.287.1040">
    <property type="entry name" value="Exonuclease VII, small subunit"/>
    <property type="match status" value="1"/>
</dbReference>
<dbReference type="KEGG" id="lji:ELX58_05700"/>
<dbReference type="NCBIfam" id="TIGR01280">
    <property type="entry name" value="xseB"/>
    <property type="match status" value="1"/>
</dbReference>
<comment type="function">
    <text evidence="6">Bidirectionally degrades single-stranded DNA into large acid-insoluble oligonucleotides, which are then degraded further into small acid-soluble oligonucleotides.</text>
</comment>
<dbReference type="OrthoDB" id="9798666at2"/>
<keyword evidence="3 6" id="KW-0540">Nuclease</keyword>
<dbReference type="GO" id="GO:0009318">
    <property type="term" value="C:exodeoxyribonuclease VII complex"/>
    <property type="evidence" value="ECO:0007669"/>
    <property type="project" value="UniProtKB-UniRule"/>
</dbReference>
<evidence type="ECO:0000313" key="9">
    <source>
        <dbReference type="Proteomes" id="UP000294321"/>
    </source>
</evidence>
<dbReference type="EC" id="3.1.11.6" evidence="6"/>
<gene>
    <name evidence="6" type="primary">xseB</name>
    <name evidence="8" type="ORF">ELX58_05700</name>
</gene>
<dbReference type="Proteomes" id="UP000294321">
    <property type="component" value="Chromosome"/>
</dbReference>
<dbReference type="GO" id="GO:0008855">
    <property type="term" value="F:exodeoxyribonuclease VII activity"/>
    <property type="evidence" value="ECO:0007669"/>
    <property type="project" value="UniProtKB-UniRule"/>
</dbReference>
<dbReference type="InterPro" id="IPR003761">
    <property type="entry name" value="Exonuc_VII_S"/>
</dbReference>
<evidence type="ECO:0000256" key="1">
    <source>
        <dbReference type="ARBA" id="ARBA00009998"/>
    </source>
</evidence>
<dbReference type="RefSeq" id="WP_133442192.1">
    <property type="nucleotide sequence ID" value="NZ_CP034726.1"/>
</dbReference>
<keyword evidence="9" id="KW-1185">Reference proteome</keyword>
<keyword evidence="4 6" id="KW-0378">Hydrolase</keyword>
<dbReference type="GO" id="GO:0006308">
    <property type="term" value="P:DNA catabolic process"/>
    <property type="evidence" value="ECO:0007669"/>
    <property type="project" value="UniProtKB-UniRule"/>
</dbReference>
<feature type="compositionally biased region" description="Polar residues" evidence="7">
    <location>
        <begin position="77"/>
        <end position="92"/>
    </location>
</feature>